<dbReference type="AlphaFoldDB" id="A0A4T0ENI6"/>
<accession>A0A4T0ENI6</accession>
<dbReference type="PIRSF" id="PIRSF005067">
    <property type="entry name" value="Tma_RNA-bind_prd"/>
    <property type="match status" value="1"/>
</dbReference>
<evidence type="ECO:0000313" key="6">
    <source>
        <dbReference type="EMBL" id="TIB37631.1"/>
    </source>
</evidence>
<feature type="domain" description="PUA" evidence="4">
    <location>
        <begin position="96"/>
        <end position="178"/>
    </location>
</feature>
<dbReference type="PROSITE" id="PS50890">
    <property type="entry name" value="PUA"/>
    <property type="match status" value="1"/>
</dbReference>
<reference evidence="7 8" key="1">
    <citation type="submission" date="2019-03" db="EMBL/GenBank/DDBJ databases">
        <title>Sequencing 23 genomes of Wallemia ichthyophaga.</title>
        <authorList>
            <person name="Gostincar C."/>
        </authorList>
    </citation>
    <scope>NUCLEOTIDE SEQUENCE [LARGE SCALE GENOMIC DNA]</scope>
    <source>
        <strain evidence="6 8">EXF-6200</strain>
        <strain evidence="5 7">EXF-8621</strain>
    </source>
</reference>
<comment type="subcellular location">
    <subcellularLocation>
        <location evidence="1 3">Cytoplasm</location>
    </subcellularLocation>
</comment>
<evidence type="ECO:0000313" key="8">
    <source>
        <dbReference type="Proteomes" id="UP000310689"/>
    </source>
</evidence>
<dbReference type="SUPFAM" id="SSF88697">
    <property type="entry name" value="PUA domain-like"/>
    <property type="match status" value="1"/>
</dbReference>
<dbReference type="InterPro" id="IPR016437">
    <property type="entry name" value="MCT-1/Tma20"/>
</dbReference>
<dbReference type="PANTHER" id="PTHR22798">
    <property type="entry name" value="MCT-1 PROTEIN"/>
    <property type="match status" value="1"/>
</dbReference>
<dbReference type="InterPro" id="IPR015947">
    <property type="entry name" value="PUA-like_sf"/>
</dbReference>
<proteinExistence type="inferred from homology"/>
<dbReference type="SMART" id="SM00359">
    <property type="entry name" value="PUA"/>
    <property type="match status" value="1"/>
</dbReference>
<evidence type="ECO:0000256" key="2">
    <source>
        <dbReference type="ARBA" id="ARBA00022490"/>
    </source>
</evidence>
<dbReference type="InterPro" id="IPR048248">
    <property type="entry name" value="PUA_eIF2d-like"/>
</dbReference>
<dbReference type="Proteomes" id="UP000310689">
    <property type="component" value="Unassembled WGS sequence"/>
</dbReference>
<comment type="function">
    <text evidence="3">Involved in translation.</text>
</comment>
<dbReference type="Pfam" id="PF17832">
    <property type="entry name" value="Pre-PUA"/>
    <property type="match status" value="1"/>
</dbReference>
<keyword evidence="2 3" id="KW-0963">Cytoplasm</keyword>
<dbReference type="PANTHER" id="PTHR22798:SF0">
    <property type="entry name" value="MALIGNANT T-CELL-AMPLIFIED SEQUENCE 1"/>
    <property type="match status" value="1"/>
</dbReference>
<name>A0A4T0ENI6_WALIC</name>
<gene>
    <name evidence="6" type="ORF">E3P86_02095</name>
    <name evidence="5" type="ORF">E3P90_00161</name>
</gene>
<dbReference type="InterPro" id="IPR004521">
    <property type="entry name" value="Uncharacterised_CHP00451"/>
</dbReference>
<dbReference type="Gene3D" id="3.10.400.20">
    <property type="match status" value="1"/>
</dbReference>
<comment type="similarity">
    <text evidence="3">Belongs to the TMA20 family.</text>
</comment>
<dbReference type="GO" id="GO:0005737">
    <property type="term" value="C:cytoplasm"/>
    <property type="evidence" value="ECO:0007669"/>
    <property type="project" value="UniProtKB-SubCell"/>
</dbReference>
<organism evidence="6 8">
    <name type="scientific">Wallemia ichthyophaga</name>
    <dbReference type="NCBI Taxonomy" id="245174"/>
    <lineage>
        <taxon>Eukaryota</taxon>
        <taxon>Fungi</taxon>
        <taxon>Dikarya</taxon>
        <taxon>Basidiomycota</taxon>
        <taxon>Wallemiomycotina</taxon>
        <taxon>Wallemiomycetes</taxon>
        <taxon>Wallemiales</taxon>
        <taxon>Wallemiaceae</taxon>
        <taxon>Wallemia</taxon>
    </lineage>
</organism>
<dbReference type="OrthoDB" id="10249667at2759"/>
<dbReference type="CDD" id="cd11609">
    <property type="entry name" value="MCT1_N"/>
    <property type="match status" value="1"/>
</dbReference>
<dbReference type="NCBIfam" id="TIGR00451">
    <property type="entry name" value="unchar_dom_2"/>
    <property type="match status" value="1"/>
</dbReference>
<dbReference type="OMA" id="GVENIHY"/>
<dbReference type="Pfam" id="PF26292">
    <property type="entry name" value="PUA_elF2D"/>
    <property type="match status" value="1"/>
</dbReference>
<evidence type="ECO:0000313" key="5">
    <source>
        <dbReference type="EMBL" id="TIB17455.1"/>
    </source>
</evidence>
<comment type="caution">
    <text evidence="6">The sequence shown here is derived from an EMBL/GenBank/DDBJ whole genome shotgun (WGS) entry which is preliminary data.</text>
</comment>
<protein>
    <recommendedName>
        <fullName evidence="3">Translation machinery-associated protein 20</fullName>
    </recommendedName>
</protein>
<evidence type="ECO:0000256" key="1">
    <source>
        <dbReference type="ARBA" id="ARBA00004496"/>
    </source>
</evidence>
<sequence length="187" mass="20778">MFSKFDKTQIGNSTAIKSSVQRAIRQKLLDQFEGLRVNDGALLEQIWPKKESISLIKCHNQLQLLSFNGFPLFFQSHDDPYVPTLRLLHLYPHLLPPVTVDRGAIRFLIAGANVMSPGLTSKGGQLPPPEKSYPANTIVSIFAEGKVHPVAIGICKTSTEEIKKVNKGIGIDLLHFVGDGLYKFERI</sequence>
<dbReference type="Proteomes" id="UP000306954">
    <property type="component" value="Unassembled WGS sequence"/>
</dbReference>
<dbReference type="InterPro" id="IPR002478">
    <property type="entry name" value="PUA"/>
</dbReference>
<evidence type="ECO:0000259" key="4">
    <source>
        <dbReference type="SMART" id="SM00359"/>
    </source>
</evidence>
<dbReference type="GO" id="GO:0003723">
    <property type="term" value="F:RNA binding"/>
    <property type="evidence" value="ECO:0007669"/>
    <property type="project" value="InterPro"/>
</dbReference>
<dbReference type="EMBL" id="SPOF01000001">
    <property type="protein sequence ID" value="TIB17455.1"/>
    <property type="molecule type" value="Genomic_DNA"/>
</dbReference>
<dbReference type="EMBL" id="SPOI01000094">
    <property type="protein sequence ID" value="TIB37631.1"/>
    <property type="molecule type" value="Genomic_DNA"/>
</dbReference>
<evidence type="ECO:0000256" key="3">
    <source>
        <dbReference type="PIRNR" id="PIRNR005067"/>
    </source>
</evidence>
<evidence type="ECO:0000313" key="7">
    <source>
        <dbReference type="Proteomes" id="UP000306954"/>
    </source>
</evidence>
<dbReference type="InterPro" id="IPR041366">
    <property type="entry name" value="Pre-PUA"/>
</dbReference>
<dbReference type="GO" id="GO:0001731">
    <property type="term" value="P:formation of translation preinitiation complex"/>
    <property type="evidence" value="ECO:0007669"/>
    <property type="project" value="TreeGrafter"/>
</dbReference>